<evidence type="ECO:0000256" key="5">
    <source>
        <dbReference type="ARBA" id="ARBA00023163"/>
    </source>
</evidence>
<proteinExistence type="inferred from homology"/>
<dbReference type="Gene3D" id="1.10.60.10">
    <property type="entry name" value="Iron dependent repressor, metal binding and dimerisation domain"/>
    <property type="match status" value="1"/>
</dbReference>
<dbReference type="Proteomes" id="UP000193334">
    <property type="component" value="Chromosome"/>
</dbReference>
<reference evidence="9" key="1">
    <citation type="submission" date="2017-04" db="EMBL/GenBank/DDBJ databases">
        <title>Comparative genomics and description of representatives of a novel lineage of planctomycetes thriving in anoxic sediments.</title>
        <authorList>
            <person name="Spring S."/>
            <person name="Bunk B."/>
            <person name="Sproer C."/>
        </authorList>
    </citation>
    <scope>NUCLEOTIDE SEQUENCE [LARGE SCALE GENOMIC DNA]</scope>
    <source>
        <strain evidence="9">ST-PulAB-D4</strain>
    </source>
</reference>
<dbReference type="GO" id="GO:0003677">
    <property type="term" value="F:DNA binding"/>
    <property type="evidence" value="ECO:0007669"/>
    <property type="project" value="UniProtKB-KW"/>
</dbReference>
<evidence type="ECO:0000256" key="6">
    <source>
        <dbReference type="ARBA" id="ARBA00025185"/>
    </source>
</evidence>
<dbReference type="PANTHER" id="PTHR33238:SF7">
    <property type="entry name" value="IRON-DEPENDENT TRANSCRIPTIONAL REGULATOR"/>
    <property type="match status" value="1"/>
</dbReference>
<dbReference type="InterPro" id="IPR036390">
    <property type="entry name" value="WH_DNA-bd_sf"/>
</dbReference>
<dbReference type="GO" id="GO:0003700">
    <property type="term" value="F:DNA-binding transcription factor activity"/>
    <property type="evidence" value="ECO:0007669"/>
    <property type="project" value="InterPro"/>
</dbReference>
<feature type="domain" description="HTH dtxR-type" evidence="7">
    <location>
        <begin position="5"/>
        <end position="66"/>
    </location>
</feature>
<evidence type="ECO:0000313" key="9">
    <source>
        <dbReference type="Proteomes" id="UP000193334"/>
    </source>
</evidence>
<organism evidence="8 9">
    <name type="scientific">Sedimentisphaera salicampi</name>
    <dbReference type="NCBI Taxonomy" id="1941349"/>
    <lineage>
        <taxon>Bacteria</taxon>
        <taxon>Pseudomonadati</taxon>
        <taxon>Planctomycetota</taxon>
        <taxon>Phycisphaerae</taxon>
        <taxon>Sedimentisphaerales</taxon>
        <taxon>Sedimentisphaeraceae</taxon>
        <taxon>Sedimentisphaera</taxon>
    </lineage>
</organism>
<accession>A0A1W6LNL0</accession>
<dbReference type="EMBL" id="CP021023">
    <property type="protein sequence ID" value="ARN57368.1"/>
    <property type="molecule type" value="Genomic_DNA"/>
</dbReference>
<evidence type="ECO:0000256" key="1">
    <source>
        <dbReference type="ARBA" id="ARBA00007871"/>
    </source>
</evidence>
<dbReference type="KEGG" id="pbp:STSP1_01773"/>
<dbReference type="InterPro" id="IPR036421">
    <property type="entry name" value="Fe_dep_repressor_sf"/>
</dbReference>
<dbReference type="InterPro" id="IPR001367">
    <property type="entry name" value="Fe_dep_repressor"/>
</dbReference>
<dbReference type="InterPro" id="IPR050536">
    <property type="entry name" value="DtxR_MntR_Metal-Reg"/>
</dbReference>
<dbReference type="GO" id="GO:0046983">
    <property type="term" value="F:protein dimerization activity"/>
    <property type="evidence" value="ECO:0007669"/>
    <property type="project" value="InterPro"/>
</dbReference>
<keyword evidence="5" id="KW-0804">Transcription</keyword>
<dbReference type="InterPro" id="IPR036388">
    <property type="entry name" value="WH-like_DNA-bd_sf"/>
</dbReference>
<dbReference type="AlphaFoldDB" id="A0A1W6LNL0"/>
<comment type="similarity">
    <text evidence="1">Belongs to the DtxR/MntR family.</text>
</comment>
<sequence>MEKKLTSGLEDYLEAIYLIQEKEGSARVKQIAEKMSVRAASVTGALQSLSAKGLINYTPYEHIRLTKKGRNEAVRVESRHRLLKRFFEDVLCVDEQKAGEAACKCEHGLHQEIYDKFTSLMYFLESPEGAELADTLKKRLNNEQ</sequence>
<evidence type="ECO:0000256" key="4">
    <source>
        <dbReference type="ARBA" id="ARBA00023125"/>
    </source>
</evidence>
<protein>
    <recommendedName>
        <fullName evidence="2">Transcriptional regulator MntR</fullName>
    </recommendedName>
</protein>
<evidence type="ECO:0000256" key="2">
    <source>
        <dbReference type="ARBA" id="ARBA00022386"/>
    </source>
</evidence>
<dbReference type="InterPro" id="IPR022689">
    <property type="entry name" value="Iron_dep_repressor"/>
</dbReference>
<keyword evidence="4" id="KW-0238">DNA-binding</keyword>
<dbReference type="Gene3D" id="1.10.10.10">
    <property type="entry name" value="Winged helix-like DNA-binding domain superfamily/Winged helix DNA-binding domain"/>
    <property type="match status" value="1"/>
</dbReference>
<name>A0A1W6LNL0_9BACT</name>
<dbReference type="SUPFAM" id="SSF47979">
    <property type="entry name" value="Iron-dependent repressor protein, dimerization domain"/>
    <property type="match status" value="1"/>
</dbReference>
<keyword evidence="9" id="KW-1185">Reference proteome</keyword>
<dbReference type="SMART" id="SM00529">
    <property type="entry name" value="HTH_DTXR"/>
    <property type="match status" value="1"/>
</dbReference>
<evidence type="ECO:0000259" key="7">
    <source>
        <dbReference type="PROSITE" id="PS50944"/>
    </source>
</evidence>
<comment type="function">
    <text evidence="6">In the presence of manganese, represses expression of mntH and mntS. Up-regulates expression of mntP.</text>
</comment>
<keyword evidence="3" id="KW-0805">Transcription regulation</keyword>
<dbReference type="SUPFAM" id="SSF46785">
    <property type="entry name" value="Winged helix' DNA-binding domain"/>
    <property type="match status" value="1"/>
</dbReference>
<gene>
    <name evidence="8" type="primary">mntR_2</name>
    <name evidence="8" type="ORF">STSP1_01773</name>
</gene>
<dbReference type="PANTHER" id="PTHR33238">
    <property type="entry name" value="IRON (METAL) DEPENDENT REPRESSOR, DTXR FAMILY"/>
    <property type="match status" value="1"/>
</dbReference>
<evidence type="ECO:0000256" key="3">
    <source>
        <dbReference type="ARBA" id="ARBA00023015"/>
    </source>
</evidence>
<dbReference type="Pfam" id="PF01325">
    <property type="entry name" value="Fe_dep_repress"/>
    <property type="match status" value="1"/>
</dbReference>
<dbReference type="PROSITE" id="PS50944">
    <property type="entry name" value="HTH_DTXR"/>
    <property type="match status" value="1"/>
</dbReference>
<dbReference type="InterPro" id="IPR022687">
    <property type="entry name" value="HTH_DTXR"/>
</dbReference>
<evidence type="ECO:0000313" key="8">
    <source>
        <dbReference type="EMBL" id="ARN57368.1"/>
    </source>
</evidence>
<dbReference type="RefSeq" id="WP_085756010.1">
    <property type="nucleotide sequence ID" value="NZ_CP021023.1"/>
</dbReference>
<dbReference type="Pfam" id="PF02742">
    <property type="entry name" value="Fe_dep_repr_C"/>
    <property type="match status" value="1"/>
</dbReference>
<dbReference type="STRING" id="1941349.STSP1_01773"/>
<dbReference type="GO" id="GO:0046914">
    <property type="term" value="F:transition metal ion binding"/>
    <property type="evidence" value="ECO:0007669"/>
    <property type="project" value="InterPro"/>
</dbReference>